<reference evidence="3 4" key="1">
    <citation type="submission" date="2019-06" db="EMBL/GenBank/DDBJ databases">
        <authorList>
            <person name="Livingstone P."/>
            <person name="Whitworth D."/>
        </authorList>
    </citation>
    <scope>NUCLEOTIDE SEQUENCE [LARGE SCALE GENOMIC DNA]</scope>
    <source>
        <strain evidence="3 4">AM401</strain>
    </source>
</reference>
<evidence type="ECO:0000313" key="3">
    <source>
        <dbReference type="EMBL" id="TQF16641.1"/>
    </source>
</evidence>
<comment type="caution">
    <text evidence="3">The sequence shown here is derived from an EMBL/GenBank/DDBJ whole genome shotgun (WGS) entry which is preliminary data.</text>
</comment>
<name>A0A540X5U8_9BACT</name>
<gene>
    <name evidence="3" type="ORF">FJV41_07415</name>
</gene>
<dbReference type="AlphaFoldDB" id="A0A540X5U8"/>
<accession>A0A540X5U8</accession>
<feature type="compositionally biased region" description="Basic and acidic residues" evidence="1">
    <location>
        <begin position="251"/>
        <end position="270"/>
    </location>
</feature>
<dbReference type="InterPro" id="IPR023614">
    <property type="entry name" value="Porin_dom_sf"/>
</dbReference>
<feature type="signal peptide" evidence="2">
    <location>
        <begin position="1"/>
        <end position="19"/>
    </location>
</feature>
<evidence type="ECO:0000256" key="1">
    <source>
        <dbReference type="SAM" id="MobiDB-lite"/>
    </source>
</evidence>
<sequence>MRHTPWFLLWALASAPALADEAWLRPTLVGELDYRQHASDVEGFDGFTLARLRLGAEARPLPWLVARGVAEWAQEKPALIDAFVAVTVLRDVRLSLGYTKTPLFPSAHDENLQARAIPELSGLAQSFWPRRDLGLEARWSPMNLPVETWVRVGNGSRSPLGNDNQLPALDARVDGRWGRSAGVPESFWGVRVGAGAHVESAYDRAGIGGIGPQGFVYYRPPPVSGTRTVTEAHARLDVGPVRVAAEAAAAWERRSRDTDGNPETPREALPELKSQGASLEVSWVAWGKPRDDGPSWPRANEDSTQALQALREGQLPLGALEVAARVERLWLGRGASDVQSGGGTSGALAVRWWTTSFLGVGVAGYVQRYDTAPLEEPDRRTSWLVLARTTVNFN</sequence>
<proteinExistence type="predicted"/>
<keyword evidence="2" id="KW-0732">Signal</keyword>
<evidence type="ECO:0000256" key="2">
    <source>
        <dbReference type="SAM" id="SignalP"/>
    </source>
</evidence>
<evidence type="ECO:0000313" key="4">
    <source>
        <dbReference type="Proteomes" id="UP000315369"/>
    </source>
</evidence>
<dbReference type="Proteomes" id="UP000315369">
    <property type="component" value="Unassembled WGS sequence"/>
</dbReference>
<feature type="region of interest" description="Disordered" evidence="1">
    <location>
        <begin position="249"/>
        <end position="271"/>
    </location>
</feature>
<feature type="chain" id="PRO_5022244127" evidence="2">
    <location>
        <begin position="20"/>
        <end position="394"/>
    </location>
</feature>
<dbReference type="RefSeq" id="WP_141641709.1">
    <property type="nucleotide sequence ID" value="NZ_VIFM01000020.1"/>
</dbReference>
<dbReference type="EMBL" id="VIFM01000020">
    <property type="protein sequence ID" value="TQF16641.1"/>
    <property type="molecule type" value="Genomic_DNA"/>
</dbReference>
<dbReference type="OrthoDB" id="5494103at2"/>
<dbReference type="Gene3D" id="2.40.160.10">
    <property type="entry name" value="Porin"/>
    <property type="match status" value="1"/>
</dbReference>
<protein>
    <submittedName>
        <fullName evidence="3">Uncharacterized protein</fullName>
    </submittedName>
</protein>
<keyword evidence="4" id="KW-1185">Reference proteome</keyword>
<organism evidence="3 4">
    <name type="scientific">Myxococcus llanfairpwllgwyngyllgogerychwyrndrobwllllantysiliogogogochensis</name>
    <dbReference type="NCBI Taxonomy" id="2590453"/>
    <lineage>
        <taxon>Bacteria</taxon>
        <taxon>Pseudomonadati</taxon>
        <taxon>Myxococcota</taxon>
        <taxon>Myxococcia</taxon>
        <taxon>Myxococcales</taxon>
        <taxon>Cystobacterineae</taxon>
        <taxon>Myxococcaceae</taxon>
        <taxon>Myxococcus</taxon>
    </lineage>
</organism>